<keyword evidence="3" id="KW-1185">Reference proteome</keyword>
<evidence type="ECO:0000313" key="2">
    <source>
        <dbReference type="EMBL" id="KAF6022023.1"/>
    </source>
</evidence>
<evidence type="ECO:0000313" key="3">
    <source>
        <dbReference type="Proteomes" id="UP000593567"/>
    </source>
</evidence>
<keyword evidence="1" id="KW-0175">Coiled coil</keyword>
<accession>A0A7J7J7E1</accession>
<evidence type="ECO:0000256" key="1">
    <source>
        <dbReference type="SAM" id="Coils"/>
    </source>
</evidence>
<proteinExistence type="predicted"/>
<feature type="coiled-coil region" evidence="1">
    <location>
        <begin position="107"/>
        <end position="216"/>
    </location>
</feature>
<protein>
    <submittedName>
        <fullName evidence="2">Uncharacterized protein</fullName>
    </submittedName>
</protein>
<dbReference type="Proteomes" id="UP000593567">
    <property type="component" value="Unassembled WGS sequence"/>
</dbReference>
<reference evidence="2" key="1">
    <citation type="submission" date="2020-06" db="EMBL/GenBank/DDBJ databases">
        <title>Draft genome of Bugula neritina, a colonial animal packing powerful symbionts and potential medicines.</title>
        <authorList>
            <person name="Rayko M."/>
        </authorList>
    </citation>
    <scope>NUCLEOTIDE SEQUENCE [LARGE SCALE GENOMIC DNA]</scope>
    <source>
        <strain evidence="2">Kwan_BN1</strain>
    </source>
</reference>
<name>A0A7J7J7E1_BUGNE</name>
<comment type="caution">
    <text evidence="2">The sequence shown here is derived from an EMBL/GenBank/DDBJ whole genome shotgun (WGS) entry which is preliminary data.</text>
</comment>
<organism evidence="2 3">
    <name type="scientific">Bugula neritina</name>
    <name type="common">Brown bryozoan</name>
    <name type="synonym">Sertularia neritina</name>
    <dbReference type="NCBI Taxonomy" id="10212"/>
    <lineage>
        <taxon>Eukaryota</taxon>
        <taxon>Metazoa</taxon>
        <taxon>Spiralia</taxon>
        <taxon>Lophotrochozoa</taxon>
        <taxon>Bryozoa</taxon>
        <taxon>Gymnolaemata</taxon>
        <taxon>Cheilostomatida</taxon>
        <taxon>Flustrina</taxon>
        <taxon>Buguloidea</taxon>
        <taxon>Bugulidae</taxon>
        <taxon>Bugula</taxon>
    </lineage>
</organism>
<dbReference type="EMBL" id="VXIV02002917">
    <property type="protein sequence ID" value="KAF6022023.1"/>
    <property type="molecule type" value="Genomic_DNA"/>
</dbReference>
<gene>
    <name evidence="2" type="ORF">EB796_019670</name>
</gene>
<dbReference type="AlphaFoldDB" id="A0A7J7J7E1"/>
<sequence>MEIITELEKDLLSHESKAALKATLAESGRLATEVFVTEGHQHKYGRSEIWSKYMELFTRERTERENNLIINYEHAKQVDDLKKANEAIKLKMEKEVKANAEKFGQLKSEAKMTKERLEEVKKSSEKREKASQEMLDKITEQMKTAREEDRAYYEQERERYRESIRAEQEARDNAEKMNAEKLSDLNATIQNLNSMMEKQRNLHQEQINELEEKLEEEGMWSSFLTTPNDCKIL</sequence>